<keyword evidence="4" id="KW-0328">Glycosyltransferase</keyword>
<sequence>MYTTKPTEARHYIQFEQGEDRWLCTLLLQQGHRIDYCAGADALTFAPETFQEFFNQRRRCTRIDWFKQKYSEEDIARFAVQEAQRLQTMEPAPDYQQPPSDGEYEEFEDYDETNVSDKLDKLNLFAERPQQGSRFWQETSHVPPLQQIFERRLDALKKKWENGVQAEVDRPFQRVDSKRHSDRNKQLRREMYNRTFRGHHKENACSIPIQDT</sequence>
<evidence type="ECO:0000313" key="4">
    <source>
        <dbReference type="EMBL" id="CAE1307022.1"/>
    </source>
</evidence>
<keyword evidence="4" id="KW-0808">Transferase</keyword>
<dbReference type="GO" id="GO:0006031">
    <property type="term" value="P:chitin biosynthetic process"/>
    <property type="evidence" value="ECO:0007669"/>
    <property type="project" value="TreeGrafter"/>
</dbReference>
<dbReference type="AlphaFoldDB" id="A0A812DMN7"/>
<dbReference type="Proteomes" id="UP000597762">
    <property type="component" value="Unassembled WGS sequence"/>
</dbReference>
<proteinExistence type="predicted"/>
<dbReference type="EC" id="2.4.1.16" evidence="4"/>
<comment type="caution">
    <text evidence="4">The sequence shown here is derived from an EMBL/GenBank/DDBJ whole genome shotgun (WGS) entry which is preliminary data.</text>
</comment>
<accession>A0A812DMN7</accession>
<reference evidence="4" key="1">
    <citation type="submission" date="2021-01" db="EMBL/GenBank/DDBJ databases">
        <authorList>
            <person name="Li R."/>
            <person name="Bekaert M."/>
        </authorList>
    </citation>
    <scope>NUCLEOTIDE SEQUENCE</scope>
    <source>
        <strain evidence="4">Farmed</strain>
    </source>
</reference>
<dbReference type="InterPro" id="IPR004835">
    <property type="entry name" value="Chitin_synth"/>
</dbReference>
<dbReference type="OrthoDB" id="370884at2759"/>
<evidence type="ECO:0000256" key="1">
    <source>
        <dbReference type="ARBA" id="ARBA00004141"/>
    </source>
</evidence>
<evidence type="ECO:0000256" key="2">
    <source>
        <dbReference type="ARBA" id="ARBA00022692"/>
    </source>
</evidence>
<protein>
    <submittedName>
        <fullName evidence="4">CHS1</fullName>
        <ecNumber evidence="4">2.4.1.16</ecNumber>
    </submittedName>
</protein>
<evidence type="ECO:0000313" key="5">
    <source>
        <dbReference type="Proteomes" id="UP000597762"/>
    </source>
</evidence>
<dbReference type="GO" id="GO:0071944">
    <property type="term" value="C:cell periphery"/>
    <property type="evidence" value="ECO:0007669"/>
    <property type="project" value="TreeGrafter"/>
</dbReference>
<dbReference type="GO" id="GO:0004100">
    <property type="term" value="F:chitin synthase activity"/>
    <property type="evidence" value="ECO:0007669"/>
    <property type="project" value="UniProtKB-EC"/>
</dbReference>
<keyword evidence="5" id="KW-1185">Reference proteome</keyword>
<comment type="subcellular location">
    <subcellularLocation>
        <location evidence="1">Membrane</location>
        <topology evidence="1">Multi-pass membrane protein</topology>
    </subcellularLocation>
</comment>
<dbReference type="EMBL" id="CAHIKZ030004093">
    <property type="protein sequence ID" value="CAE1307022.1"/>
    <property type="molecule type" value="Genomic_DNA"/>
</dbReference>
<dbReference type="GO" id="GO:0016020">
    <property type="term" value="C:membrane"/>
    <property type="evidence" value="ECO:0007669"/>
    <property type="project" value="UniProtKB-SubCell"/>
</dbReference>
<gene>
    <name evidence="4" type="ORF">SPHA_59112</name>
</gene>
<organism evidence="4 5">
    <name type="scientific">Acanthosepion pharaonis</name>
    <name type="common">Pharaoh cuttlefish</name>
    <name type="synonym">Sepia pharaonis</name>
    <dbReference type="NCBI Taxonomy" id="158019"/>
    <lineage>
        <taxon>Eukaryota</taxon>
        <taxon>Metazoa</taxon>
        <taxon>Spiralia</taxon>
        <taxon>Lophotrochozoa</taxon>
        <taxon>Mollusca</taxon>
        <taxon>Cephalopoda</taxon>
        <taxon>Coleoidea</taxon>
        <taxon>Decapodiformes</taxon>
        <taxon>Sepiida</taxon>
        <taxon>Sepiina</taxon>
        <taxon>Sepiidae</taxon>
        <taxon>Acanthosepion</taxon>
    </lineage>
</organism>
<keyword evidence="3" id="KW-0472">Membrane</keyword>
<dbReference type="PANTHER" id="PTHR22914:SF42">
    <property type="entry name" value="CHITIN SYNTHASE"/>
    <property type="match status" value="1"/>
</dbReference>
<keyword evidence="2" id="KW-0812">Transmembrane</keyword>
<evidence type="ECO:0000256" key="3">
    <source>
        <dbReference type="ARBA" id="ARBA00023136"/>
    </source>
</evidence>
<dbReference type="PANTHER" id="PTHR22914">
    <property type="entry name" value="CHITIN SYNTHASE"/>
    <property type="match status" value="1"/>
</dbReference>
<name>A0A812DMN7_ACAPH</name>